<sequence length="172" mass="19188">MSPSLGDRILKVDHAGEHGAVNIYRTQILVSRFTAPRLTATLREFMAHEMRHRALFEERLQARGVRRCRSYPLCGLGGYVLGLVTALLGRSAIAATTHAVEDVVLGHLEAQVERLRHLDPDACAAVSDIIADEREHHRHGERLMRAGDFWPALITPVVRASTEAVIWLGMRL</sequence>
<dbReference type="PANTHER" id="PTHR11237:SF4">
    <property type="entry name" value="5-DEMETHOXYUBIQUINONE HYDROXYLASE, MITOCHONDRIAL"/>
    <property type="match status" value="1"/>
</dbReference>
<accession>A0ABU9IYD1</accession>
<keyword evidence="2" id="KW-0831">Ubiquinone biosynthesis</keyword>
<protein>
    <submittedName>
        <fullName evidence="8">Demethoxyubiquinone hydroxylase family protein</fullName>
    </submittedName>
</protein>
<evidence type="ECO:0000313" key="9">
    <source>
        <dbReference type="Proteomes" id="UP001459204"/>
    </source>
</evidence>
<dbReference type="Proteomes" id="UP001459204">
    <property type="component" value="Unassembled WGS sequence"/>
</dbReference>
<dbReference type="Pfam" id="PF03232">
    <property type="entry name" value="COQ7"/>
    <property type="match status" value="1"/>
</dbReference>
<dbReference type="CDD" id="cd01042">
    <property type="entry name" value="DMQH"/>
    <property type="match status" value="1"/>
</dbReference>
<evidence type="ECO:0000256" key="2">
    <source>
        <dbReference type="ARBA" id="ARBA00022688"/>
    </source>
</evidence>
<keyword evidence="3" id="KW-0479">Metal-binding</keyword>
<comment type="caution">
    <text evidence="8">The sequence shown here is derived from an EMBL/GenBank/DDBJ whole genome shotgun (WGS) entry which is preliminary data.</text>
</comment>
<organism evidence="8 9">
    <name type="scientific">Pseudoxanthomonas putridarboris</name>
    <dbReference type="NCBI Taxonomy" id="752605"/>
    <lineage>
        <taxon>Bacteria</taxon>
        <taxon>Pseudomonadati</taxon>
        <taxon>Pseudomonadota</taxon>
        <taxon>Gammaproteobacteria</taxon>
        <taxon>Lysobacterales</taxon>
        <taxon>Lysobacteraceae</taxon>
        <taxon>Pseudoxanthomonas</taxon>
    </lineage>
</organism>
<dbReference type="SUPFAM" id="SSF47240">
    <property type="entry name" value="Ferritin-like"/>
    <property type="match status" value="1"/>
</dbReference>
<name>A0ABU9IYD1_9GAMM</name>
<evidence type="ECO:0000256" key="4">
    <source>
        <dbReference type="ARBA" id="ARBA00023002"/>
    </source>
</evidence>
<comment type="pathway">
    <text evidence="1">Cofactor biosynthesis; ubiquinone biosynthesis.</text>
</comment>
<evidence type="ECO:0000256" key="7">
    <source>
        <dbReference type="ARBA" id="ARBA00023136"/>
    </source>
</evidence>
<dbReference type="InterPro" id="IPR011566">
    <property type="entry name" value="Ubq_synth_Coq7"/>
</dbReference>
<dbReference type="RefSeq" id="WP_341725131.1">
    <property type="nucleotide sequence ID" value="NZ_JBBWWT010000002.1"/>
</dbReference>
<reference evidence="8 9" key="1">
    <citation type="submission" date="2024-04" db="EMBL/GenBank/DDBJ databases">
        <title>Draft genome sequence of Pseudoxanthomonas putridarboris WD12.</title>
        <authorList>
            <person name="Oh J."/>
        </authorList>
    </citation>
    <scope>NUCLEOTIDE SEQUENCE [LARGE SCALE GENOMIC DNA]</scope>
    <source>
        <strain evidence="8 9">WD12</strain>
    </source>
</reference>
<evidence type="ECO:0000256" key="6">
    <source>
        <dbReference type="ARBA" id="ARBA00023033"/>
    </source>
</evidence>
<keyword evidence="9" id="KW-1185">Reference proteome</keyword>
<keyword evidence="7" id="KW-0472">Membrane</keyword>
<proteinExistence type="predicted"/>
<dbReference type="PANTHER" id="PTHR11237">
    <property type="entry name" value="COENZYME Q10 BIOSYNTHESIS PROTEIN 7"/>
    <property type="match status" value="1"/>
</dbReference>
<keyword evidence="5" id="KW-0408">Iron</keyword>
<evidence type="ECO:0000313" key="8">
    <source>
        <dbReference type="EMBL" id="MEL1263952.1"/>
    </source>
</evidence>
<dbReference type="EMBL" id="JBBWWT010000002">
    <property type="protein sequence ID" value="MEL1263952.1"/>
    <property type="molecule type" value="Genomic_DNA"/>
</dbReference>
<gene>
    <name evidence="8" type="ORF">AAD027_06130</name>
</gene>
<evidence type="ECO:0000256" key="5">
    <source>
        <dbReference type="ARBA" id="ARBA00023004"/>
    </source>
</evidence>
<keyword evidence="4" id="KW-0560">Oxidoreductase</keyword>
<evidence type="ECO:0000256" key="3">
    <source>
        <dbReference type="ARBA" id="ARBA00022723"/>
    </source>
</evidence>
<keyword evidence="6" id="KW-0503">Monooxygenase</keyword>
<dbReference type="InterPro" id="IPR009078">
    <property type="entry name" value="Ferritin-like_SF"/>
</dbReference>
<evidence type="ECO:0000256" key="1">
    <source>
        <dbReference type="ARBA" id="ARBA00004749"/>
    </source>
</evidence>